<feature type="compositionally biased region" description="Basic and acidic residues" evidence="3">
    <location>
        <begin position="596"/>
        <end position="606"/>
    </location>
</feature>
<feature type="region of interest" description="Disordered" evidence="3">
    <location>
        <begin position="534"/>
        <end position="555"/>
    </location>
</feature>
<feature type="compositionally biased region" description="Low complexity" evidence="3">
    <location>
        <begin position="543"/>
        <end position="555"/>
    </location>
</feature>
<feature type="region of interest" description="Disordered" evidence="3">
    <location>
        <begin position="577"/>
        <end position="871"/>
    </location>
</feature>
<feature type="compositionally biased region" description="Acidic residues" evidence="3">
    <location>
        <begin position="577"/>
        <end position="586"/>
    </location>
</feature>
<accession>A0A067MQL4</accession>
<dbReference type="InterPro" id="IPR006086">
    <property type="entry name" value="XPG-I_dom"/>
</dbReference>
<dbReference type="InterPro" id="IPR036279">
    <property type="entry name" value="5-3_exonuclease_C_sf"/>
</dbReference>
<dbReference type="Pfam" id="PF18380">
    <property type="entry name" value="GEN1_C"/>
    <property type="match status" value="1"/>
</dbReference>
<evidence type="ECO:0000259" key="4">
    <source>
        <dbReference type="SMART" id="SM00484"/>
    </source>
</evidence>
<dbReference type="SUPFAM" id="SSF88723">
    <property type="entry name" value="PIN domain-like"/>
    <property type="match status" value="1"/>
</dbReference>
<feature type="region of interest" description="Disordered" evidence="3">
    <location>
        <begin position="368"/>
        <end position="394"/>
    </location>
</feature>
<dbReference type="EMBL" id="KL198025">
    <property type="protein sequence ID" value="KDQ17005.1"/>
    <property type="molecule type" value="Genomic_DNA"/>
</dbReference>
<reference evidence="7" key="1">
    <citation type="journal article" date="2014" name="Proc. Natl. Acad. Sci. U.S.A.">
        <title>Extensive sampling of basidiomycete genomes demonstrates inadequacy of the white-rot/brown-rot paradigm for wood decay fungi.</title>
        <authorList>
            <person name="Riley R."/>
            <person name="Salamov A.A."/>
            <person name="Brown D.W."/>
            <person name="Nagy L.G."/>
            <person name="Floudas D."/>
            <person name="Held B.W."/>
            <person name="Levasseur A."/>
            <person name="Lombard V."/>
            <person name="Morin E."/>
            <person name="Otillar R."/>
            <person name="Lindquist E.A."/>
            <person name="Sun H."/>
            <person name="LaButti K.M."/>
            <person name="Schmutz J."/>
            <person name="Jabbour D."/>
            <person name="Luo H."/>
            <person name="Baker S.E."/>
            <person name="Pisabarro A.G."/>
            <person name="Walton J.D."/>
            <person name="Blanchette R.A."/>
            <person name="Henrissat B."/>
            <person name="Martin F."/>
            <person name="Cullen D."/>
            <person name="Hibbett D.S."/>
            <person name="Grigoriev I.V."/>
        </authorList>
    </citation>
    <scope>NUCLEOTIDE SEQUENCE [LARGE SCALE GENOMIC DNA]</scope>
    <source>
        <strain evidence="7">FD-172 SS1</strain>
    </source>
</reference>
<dbReference type="CDD" id="cd09906">
    <property type="entry name" value="H3TH_YEN1"/>
    <property type="match status" value="1"/>
</dbReference>
<dbReference type="PANTHER" id="PTHR11081">
    <property type="entry name" value="FLAP ENDONUCLEASE FAMILY MEMBER"/>
    <property type="match status" value="1"/>
</dbReference>
<feature type="compositionally biased region" description="Low complexity" evidence="3">
    <location>
        <begin position="632"/>
        <end position="642"/>
    </location>
</feature>
<evidence type="ECO:0000313" key="7">
    <source>
        <dbReference type="Proteomes" id="UP000027195"/>
    </source>
</evidence>
<dbReference type="GO" id="GO:0017108">
    <property type="term" value="F:5'-flap endonuclease activity"/>
    <property type="evidence" value="ECO:0007669"/>
    <property type="project" value="TreeGrafter"/>
</dbReference>
<dbReference type="Proteomes" id="UP000027195">
    <property type="component" value="Unassembled WGS sequence"/>
</dbReference>
<dbReference type="STRING" id="930990.A0A067MQL4"/>
<dbReference type="CDD" id="cd09870">
    <property type="entry name" value="PIN_YEN1"/>
    <property type="match status" value="1"/>
</dbReference>
<dbReference type="InParanoid" id="A0A067MQL4"/>
<evidence type="ECO:0000313" key="6">
    <source>
        <dbReference type="EMBL" id="KDQ17005.1"/>
    </source>
</evidence>
<feature type="compositionally biased region" description="Low complexity" evidence="3">
    <location>
        <begin position="733"/>
        <end position="757"/>
    </location>
</feature>
<gene>
    <name evidence="6" type="ORF">BOTBODRAFT_172612</name>
</gene>
<feature type="compositionally biased region" description="Acidic residues" evidence="3">
    <location>
        <begin position="479"/>
        <end position="493"/>
    </location>
</feature>
<feature type="region of interest" description="Disordered" evidence="3">
    <location>
        <begin position="893"/>
        <end position="942"/>
    </location>
</feature>
<evidence type="ECO:0000259" key="5">
    <source>
        <dbReference type="SMART" id="SM00485"/>
    </source>
</evidence>
<keyword evidence="1" id="KW-0540">Nuclease</keyword>
<dbReference type="InterPro" id="IPR041177">
    <property type="entry name" value="GEN1_C"/>
</dbReference>
<dbReference type="SMART" id="SM00485">
    <property type="entry name" value="XPGN"/>
    <property type="match status" value="1"/>
</dbReference>
<dbReference type="Pfam" id="PF00867">
    <property type="entry name" value="XPG_I"/>
    <property type="match status" value="1"/>
</dbReference>
<dbReference type="InterPro" id="IPR006084">
    <property type="entry name" value="XPG/Rad2"/>
</dbReference>
<dbReference type="PRINTS" id="PR00853">
    <property type="entry name" value="XPGRADSUPER"/>
</dbReference>
<dbReference type="AlphaFoldDB" id="A0A067MQL4"/>
<evidence type="ECO:0000256" key="2">
    <source>
        <dbReference type="ARBA" id="ARBA00022801"/>
    </source>
</evidence>
<evidence type="ECO:0000256" key="1">
    <source>
        <dbReference type="ARBA" id="ARBA00022722"/>
    </source>
</evidence>
<evidence type="ECO:0008006" key="8">
    <source>
        <dbReference type="Google" id="ProtNLM"/>
    </source>
</evidence>
<evidence type="ECO:0000256" key="3">
    <source>
        <dbReference type="SAM" id="MobiDB-lite"/>
    </source>
</evidence>
<dbReference type="SMART" id="SM00484">
    <property type="entry name" value="XPGI"/>
    <property type="match status" value="1"/>
</dbReference>
<sequence length="956" mass="102919">MGVPGLWDIIRPTGKQRSLTHLAVVDGFEKNTSGKRGYRIGIDASIWFFHATYGKEGENPELRTMFFRLSRLLAVPFLPLFVFDGPKRPAIKRGKRITGKQHWLTDGMKNIINAYGFEWRQAPGEAEAELAYLNRIGIIDAILSDDVDTFLFGARVVIRNPSNTLSGNRGRPVMNADGRDDGNHVVIYRASEIEEDEDVALTQGGFILIGLLAGGDYHQAGLAGCGKNTAHGLARCGFGDQLVDAMKTMSESSLSDFLDEWRESLCHELRTNSRGLIGRKNPSLAASVPDDFPDIEVLRSYVHPITSESEGKRVKPVEWAREHSLAKLAGVCELYFEWGVKDKIIKRFRTVLWHGSVLRILRKAAMDVDERTRTSSNRPPTTPTKSKRANPGIATGSPSQLIASYFSSLAVCSPSKDHTGSESDSDDADGEPLIIKIHSSRTHASTDGLLEYRLEVAPQVLVKVAESGLKGLRVPEEGHSDDEIEDEWDDEESGDKGKKAPPDPDSHIRVWLPASMVRLVERDLTEKFEVLEEKKKAKKAGKGKAAAAKGKVAKGKMAIKAAAIADLSSSEEELIDLDTDLPEEEESTHAVRGNKSTKESTRERPTKGNALAKSKAKAKGKKGDGEGEEEAGTSVSSRAAKASADDDSTQAPKSKPGVGRQKAIAADKPVSKKAPIPKPARAQSKARALADECSENERPSIPAKAKRPPPKPKATGKTSSSRVAEVQDLFAPSSSQTSTTSTLVASESESEFFPASSGRTLVPSREGSIFDSDDDDLFSGSLPWNKKAAKPPAQSKTNPGATKRSAVHHGLSDDSDVTVSNPKSPRQSKAQCSPPRHRVAGAISLLSSDDEDSFSKIGKSLSTSSGLGAPLMLSRTRSAPAKSNATIKEVIEISSDSSAASPPPKPKKAVSLPSRAAFPIRKEKSSSAGGSKKQVALPTPALRALSSDGEEFIDLT</sequence>
<proteinExistence type="predicted"/>
<dbReference type="GO" id="GO:0006281">
    <property type="term" value="P:DNA repair"/>
    <property type="evidence" value="ECO:0007669"/>
    <property type="project" value="UniProtKB-ARBA"/>
</dbReference>
<feature type="domain" description="XPG-I" evidence="4">
    <location>
        <begin position="113"/>
        <end position="199"/>
    </location>
</feature>
<feature type="compositionally biased region" description="Basic and acidic residues" evidence="3">
    <location>
        <begin position="494"/>
        <end position="508"/>
    </location>
</feature>
<organism evidence="6 7">
    <name type="scientific">Botryobasidium botryosum (strain FD-172 SS1)</name>
    <dbReference type="NCBI Taxonomy" id="930990"/>
    <lineage>
        <taxon>Eukaryota</taxon>
        <taxon>Fungi</taxon>
        <taxon>Dikarya</taxon>
        <taxon>Basidiomycota</taxon>
        <taxon>Agaricomycotina</taxon>
        <taxon>Agaricomycetes</taxon>
        <taxon>Cantharellales</taxon>
        <taxon>Botryobasidiaceae</taxon>
        <taxon>Botryobasidium</taxon>
    </lineage>
</organism>
<keyword evidence="2" id="KW-0378">Hydrolase</keyword>
<dbReference type="InterPro" id="IPR006085">
    <property type="entry name" value="XPG_DNA_repair_N"/>
</dbReference>
<name>A0A067MQL4_BOTB1</name>
<feature type="compositionally biased region" description="Polar residues" evidence="3">
    <location>
        <begin position="817"/>
        <end position="831"/>
    </location>
</feature>
<dbReference type="InterPro" id="IPR037316">
    <property type="entry name" value="Yen1_H3TH"/>
</dbReference>
<dbReference type="HOGENOM" id="CLU_007575_1_0_1"/>
<dbReference type="PANTHER" id="PTHR11081:SF75">
    <property type="entry name" value="ENDONUCLEASE, PUTATIVE (AFU_ORTHOLOGUE AFUA_3G13260)-RELATED"/>
    <property type="match status" value="1"/>
</dbReference>
<feature type="domain" description="XPG N-terminal" evidence="5">
    <location>
        <begin position="1"/>
        <end position="103"/>
    </location>
</feature>
<dbReference type="SUPFAM" id="SSF47807">
    <property type="entry name" value="5' to 3' exonuclease, C-terminal subdomain"/>
    <property type="match status" value="1"/>
</dbReference>
<dbReference type="GO" id="GO:0008821">
    <property type="term" value="F:crossover junction DNA endonuclease activity"/>
    <property type="evidence" value="ECO:0007669"/>
    <property type="project" value="InterPro"/>
</dbReference>
<dbReference type="InterPro" id="IPR029060">
    <property type="entry name" value="PIN-like_dom_sf"/>
</dbReference>
<dbReference type="Gene3D" id="3.40.50.1010">
    <property type="entry name" value="5'-nuclease"/>
    <property type="match status" value="2"/>
</dbReference>
<dbReference type="OrthoDB" id="2959108at2759"/>
<feature type="region of interest" description="Disordered" evidence="3">
    <location>
        <begin position="473"/>
        <end position="508"/>
    </location>
</feature>
<protein>
    <recommendedName>
        <fullName evidence="8">XPG-I domain-containing protein</fullName>
    </recommendedName>
</protein>
<keyword evidence="7" id="KW-1185">Reference proteome</keyword>